<evidence type="ECO:0008006" key="4">
    <source>
        <dbReference type="Google" id="ProtNLM"/>
    </source>
</evidence>
<feature type="transmembrane region" description="Helical" evidence="1">
    <location>
        <begin position="220"/>
        <end position="241"/>
    </location>
</feature>
<accession>A0A318QLA7</accession>
<name>A0A318QLA7_9PROT</name>
<feature type="transmembrane region" description="Helical" evidence="1">
    <location>
        <begin position="147"/>
        <end position="165"/>
    </location>
</feature>
<dbReference type="InterPro" id="IPR012666">
    <property type="entry name" value="CbtA_put"/>
</dbReference>
<evidence type="ECO:0000313" key="3">
    <source>
        <dbReference type="Proteomes" id="UP000247814"/>
    </source>
</evidence>
<dbReference type="EMBL" id="NKUA01000019">
    <property type="protein sequence ID" value="PYD78042.1"/>
    <property type="molecule type" value="Genomic_DNA"/>
</dbReference>
<proteinExistence type="predicted"/>
<evidence type="ECO:0000313" key="2">
    <source>
        <dbReference type="EMBL" id="PYD78042.1"/>
    </source>
</evidence>
<feature type="transmembrane region" description="Helical" evidence="1">
    <location>
        <begin position="177"/>
        <end position="200"/>
    </location>
</feature>
<comment type="caution">
    <text evidence="2">The sequence shown here is derived from an EMBL/GenBank/DDBJ whole genome shotgun (WGS) entry which is preliminary data.</text>
</comment>
<sequence length="259" mass="28212">MVRTLLIRGMLVGFLAGLLVFGFAKVFGEPQVDHAIAFESAMDEAKAKADLEHGIHDIEEPELVSRKLQASYGLLTGVMVYSTAFGGLFALVFAYANGRMKSTDPRVVSILLAATGLIAVYVVPNIKYPANPPSVGNPDTIGMRTELYFIMMLISLLAMIAATAIQGRLRLQYSAWTATYIAAACYGLIVFATGELLPAVDEVPASFPADLLWNFRIDSLGMQIIMWASLGLGFGALTDYANRNQFGYRGRLENRATFH</sequence>
<organism evidence="2 3">
    <name type="scientific">Komagataeibacter sucrofermentans</name>
    <dbReference type="NCBI Taxonomy" id="1053551"/>
    <lineage>
        <taxon>Bacteria</taxon>
        <taxon>Pseudomonadati</taxon>
        <taxon>Pseudomonadota</taxon>
        <taxon>Alphaproteobacteria</taxon>
        <taxon>Acetobacterales</taxon>
        <taxon>Acetobacteraceae</taxon>
        <taxon>Komagataeibacter</taxon>
    </lineage>
</organism>
<feature type="transmembrane region" description="Helical" evidence="1">
    <location>
        <begin position="107"/>
        <end position="127"/>
    </location>
</feature>
<keyword evidence="1" id="KW-0812">Transmembrane</keyword>
<protein>
    <recommendedName>
        <fullName evidence="4">Cobalt transporter</fullName>
    </recommendedName>
</protein>
<reference evidence="2 3" key="1">
    <citation type="submission" date="2017-07" db="EMBL/GenBank/DDBJ databases">
        <title>A draft genome sequence of Komagataeibacter sucrofermentans LMG 18788.</title>
        <authorList>
            <person name="Skraban J."/>
            <person name="Cleenwerck I."/>
            <person name="Vandamme P."/>
            <person name="Trcek J."/>
        </authorList>
    </citation>
    <scope>NUCLEOTIDE SEQUENCE [LARGE SCALE GENOMIC DNA]</scope>
    <source>
        <strain evidence="2 3">LMG 18788</strain>
    </source>
</reference>
<dbReference type="RefSeq" id="WP_110569858.1">
    <property type="nucleotide sequence ID" value="NZ_CP137147.1"/>
</dbReference>
<evidence type="ECO:0000256" key="1">
    <source>
        <dbReference type="SAM" id="Phobius"/>
    </source>
</evidence>
<keyword evidence="1" id="KW-1133">Transmembrane helix</keyword>
<feature type="transmembrane region" description="Helical" evidence="1">
    <location>
        <begin position="72"/>
        <end position="95"/>
    </location>
</feature>
<keyword evidence="3" id="KW-1185">Reference proteome</keyword>
<dbReference type="Pfam" id="PF09490">
    <property type="entry name" value="CbtA"/>
    <property type="match status" value="1"/>
</dbReference>
<dbReference type="Proteomes" id="UP000247814">
    <property type="component" value="Unassembled WGS sequence"/>
</dbReference>
<keyword evidence="1" id="KW-0472">Membrane</keyword>
<dbReference type="AlphaFoldDB" id="A0A318QLA7"/>
<dbReference type="OrthoDB" id="6851830at2"/>
<gene>
    <name evidence="2" type="ORF">CFR77_12630</name>
</gene>